<dbReference type="Proteomes" id="UP000289821">
    <property type="component" value="Unassembled WGS sequence"/>
</dbReference>
<accession>A0A4Q0NRK1</accession>
<dbReference type="Pfam" id="PF04168">
    <property type="entry name" value="Alpha-E"/>
    <property type="match status" value="1"/>
</dbReference>
<dbReference type="Gene3D" id="3.40.50.11290">
    <property type="match status" value="1"/>
</dbReference>
<comment type="caution">
    <text evidence="3">The sequence shown here is derived from an EMBL/GenBank/DDBJ whole genome shotgun (WGS) entry which is preliminary data.</text>
</comment>
<dbReference type="PANTHER" id="PTHR34595">
    <property type="entry name" value="BLR5612 PROTEIN"/>
    <property type="match status" value="1"/>
</dbReference>
<dbReference type="Pfam" id="PF14403">
    <property type="entry name" value="CP_ATPgrasp_2"/>
    <property type="match status" value="1"/>
</dbReference>
<reference evidence="3 4" key="1">
    <citation type="submission" date="2018-07" db="EMBL/GenBank/DDBJ databases">
        <title>Leeuwenhoekiella genomics.</title>
        <authorList>
            <person name="Tahon G."/>
            <person name="Willems A."/>
        </authorList>
    </citation>
    <scope>NUCLEOTIDE SEQUENCE [LARGE SCALE GENOMIC DNA]</scope>
    <source>
        <strain evidence="3 4">R-50232</strain>
    </source>
</reference>
<organism evidence="3 4">
    <name type="scientific">Leeuwenhoekiella aestuarii</name>
    <dbReference type="NCBI Taxonomy" id="2249426"/>
    <lineage>
        <taxon>Bacteria</taxon>
        <taxon>Pseudomonadati</taxon>
        <taxon>Bacteroidota</taxon>
        <taxon>Flavobacteriia</taxon>
        <taxon>Flavobacteriales</taxon>
        <taxon>Flavobacteriaceae</taxon>
        <taxon>Leeuwenhoekiella</taxon>
    </lineage>
</organism>
<dbReference type="InterPro" id="IPR025841">
    <property type="entry name" value="CP_ATPgrasp_2"/>
</dbReference>
<gene>
    <name evidence="3" type="ORF">DSM04_105400</name>
</gene>
<proteinExistence type="predicted"/>
<evidence type="ECO:0000259" key="2">
    <source>
        <dbReference type="Pfam" id="PF14403"/>
    </source>
</evidence>
<dbReference type="PANTHER" id="PTHR34595:SF2">
    <property type="entry name" value="BLR2978 PROTEIN"/>
    <property type="match status" value="1"/>
</dbReference>
<keyword evidence="4" id="KW-1185">Reference proteome</keyword>
<name>A0A4Q0NRK1_9FLAO</name>
<evidence type="ECO:0000313" key="3">
    <source>
        <dbReference type="EMBL" id="RXG13419.1"/>
    </source>
</evidence>
<dbReference type="SUPFAM" id="SSF56059">
    <property type="entry name" value="Glutathione synthetase ATP-binding domain-like"/>
    <property type="match status" value="1"/>
</dbReference>
<dbReference type="RefSeq" id="WP_128762176.1">
    <property type="nucleotide sequence ID" value="NZ_QOVI01000005.1"/>
</dbReference>
<dbReference type="AlphaFoldDB" id="A0A4Q0NRK1"/>
<feature type="domain" description="DUF403" evidence="1">
    <location>
        <begin position="509"/>
        <end position="838"/>
    </location>
</feature>
<dbReference type="Gene3D" id="3.30.1490.270">
    <property type="match status" value="1"/>
</dbReference>
<dbReference type="InterPro" id="IPR051680">
    <property type="entry name" value="ATP-dep_Glu-Cys_Ligase-2"/>
</dbReference>
<sequence length="854" mass="98456">MTVATNAWFTKYFTDYTYDEMFTPDLSVKEDWQELLENFKRIGIDGLTQRQNDINWLLEENGVTYNVYNDPNGLNRPWNLNVVPFILQSEEWRQIEKGLKQRAHLLDLVLKDIYGERRLIKEGIVPHEVIYGHRGFLRQCDKINYKIDKHLLLYAADLARGSDGRMWVVNDRSQAPSGMGYALENRATANRVLADVFADMNIKRLSEFFKEFNEFLLEVSPEKIENPNIVILTPGSHNETYFEHAYLASFLGYPLVQGNDLVVRDGFLFMKSLKGLKRVHVVLRRVDDVFTDPLELREDSHLGVAGLLDVVRRQNVAVVNPIGSGVLENPGLIPFMPAICKFFLNEELQLPQIASWWCGQEKEKKYVLENLSNLVVKPIDRTNREHIHFGSLMSEKELEDLKKEIIKKPYHFVAQERISFSTTPNYSKGTFEPRNMVARTFTMAGKNGYNVMPGGLVRVAPERGKLRVSNQRGGTSKDFWIIGDSKNEERQNYSWNRRTAVSVSGLDDLPSLTAENLYWAGRYVGRTLVNARFLRMVLKQMNAPDTVANQQACSVKMNILYKAVTQMTGTYPGFMDKDKAGNFAIDNPLKEIIAVVLDKNKQGSLANTMMMFSNSYYSIRNLWSSDMWRVFENIQKLWRSLENEKDVTVNKMIKTLNQLITRLIAFMGLIEESIMVEQGLLLYFIGLQLEQSMLTITKCRSLLVIKQSGQTEYEILESLLSSHESLNIYRYSYRSFIRVEPVISLLLMDLKYPRSLTFLLGRLQKDIARLPHSKKSDTFMQYEKNVFEAFSSLRLANSEELAVVGGENSLIREDLDMLLEKLSDLLFETSQSISNTYFNHTYKQSQLVDQNFPL</sequence>
<evidence type="ECO:0000259" key="1">
    <source>
        <dbReference type="Pfam" id="PF04168"/>
    </source>
</evidence>
<feature type="domain" description="Circularly permuted ATP-grasp type 2" evidence="2">
    <location>
        <begin position="84"/>
        <end position="460"/>
    </location>
</feature>
<evidence type="ECO:0000313" key="4">
    <source>
        <dbReference type="Proteomes" id="UP000289821"/>
    </source>
</evidence>
<dbReference type="EMBL" id="QOVI01000005">
    <property type="protein sequence ID" value="RXG13419.1"/>
    <property type="molecule type" value="Genomic_DNA"/>
</dbReference>
<protein>
    <submittedName>
        <fullName evidence="3">Putative circularly permuted ATP-grasp superfamily protein</fullName>
    </submittedName>
</protein>
<dbReference type="InterPro" id="IPR007296">
    <property type="entry name" value="DUF403"/>
</dbReference>
<dbReference type="OrthoDB" id="9803842at2"/>